<evidence type="ECO:0000256" key="1">
    <source>
        <dbReference type="SAM" id="SignalP"/>
    </source>
</evidence>
<keyword evidence="1" id="KW-0732">Signal</keyword>
<dbReference type="InterPro" id="IPR051044">
    <property type="entry name" value="MAG_DAG_Lipase"/>
</dbReference>
<feature type="chain" id="PRO_5026922024" description="Serine aminopeptidase S33 domain-containing protein" evidence="1">
    <location>
        <begin position="28"/>
        <end position="75"/>
    </location>
</feature>
<proteinExistence type="predicted"/>
<dbReference type="Pfam" id="PF12146">
    <property type="entry name" value="Hydrolase_4"/>
    <property type="match status" value="1"/>
</dbReference>
<dbReference type="AlphaFoldDB" id="A0A6N2L1C4"/>
<dbReference type="EMBL" id="CAADRP010000506">
    <property type="protein sequence ID" value="VFU29134.1"/>
    <property type="molecule type" value="Genomic_DNA"/>
</dbReference>
<dbReference type="InterPro" id="IPR029058">
    <property type="entry name" value="AB_hydrolase_fold"/>
</dbReference>
<organism evidence="3">
    <name type="scientific">Salix viminalis</name>
    <name type="common">Common osier</name>
    <name type="synonym">Basket willow</name>
    <dbReference type="NCBI Taxonomy" id="40686"/>
    <lineage>
        <taxon>Eukaryota</taxon>
        <taxon>Viridiplantae</taxon>
        <taxon>Streptophyta</taxon>
        <taxon>Embryophyta</taxon>
        <taxon>Tracheophyta</taxon>
        <taxon>Spermatophyta</taxon>
        <taxon>Magnoliopsida</taxon>
        <taxon>eudicotyledons</taxon>
        <taxon>Gunneridae</taxon>
        <taxon>Pentapetalae</taxon>
        <taxon>rosids</taxon>
        <taxon>fabids</taxon>
        <taxon>Malpighiales</taxon>
        <taxon>Salicaceae</taxon>
        <taxon>Saliceae</taxon>
        <taxon>Salix</taxon>
    </lineage>
</organism>
<dbReference type="Gene3D" id="3.40.50.1820">
    <property type="entry name" value="alpha/beta hydrolase"/>
    <property type="match status" value="1"/>
</dbReference>
<evidence type="ECO:0000313" key="3">
    <source>
        <dbReference type="EMBL" id="VFU29134.1"/>
    </source>
</evidence>
<feature type="signal peptide" evidence="1">
    <location>
        <begin position="1"/>
        <end position="27"/>
    </location>
</feature>
<sequence length="75" mass="8321">MMTPIRSGNFHCLLLLGVTPFLPSCGPQGLVVLMHGLNEHSGRYNDFARELNANGFKVYGMDWIGSGLSVHWCKK</sequence>
<protein>
    <recommendedName>
        <fullName evidence="2">Serine aminopeptidase S33 domain-containing protein</fullName>
    </recommendedName>
</protein>
<reference evidence="3" key="1">
    <citation type="submission" date="2019-03" db="EMBL/GenBank/DDBJ databases">
        <authorList>
            <person name="Mank J."/>
            <person name="Almeida P."/>
        </authorList>
    </citation>
    <scope>NUCLEOTIDE SEQUENCE</scope>
    <source>
        <strain evidence="3">78183</strain>
    </source>
</reference>
<dbReference type="InterPro" id="IPR022742">
    <property type="entry name" value="Hydrolase_4"/>
</dbReference>
<accession>A0A6N2L1C4</accession>
<dbReference type="SUPFAM" id="SSF53474">
    <property type="entry name" value="alpha/beta-Hydrolases"/>
    <property type="match status" value="1"/>
</dbReference>
<name>A0A6N2L1C4_SALVM</name>
<gene>
    <name evidence="3" type="ORF">SVIM_LOCUS103471</name>
</gene>
<feature type="domain" description="Serine aminopeptidase S33" evidence="2">
    <location>
        <begin position="27"/>
        <end position="69"/>
    </location>
</feature>
<dbReference type="PANTHER" id="PTHR11614">
    <property type="entry name" value="PHOSPHOLIPASE-RELATED"/>
    <property type="match status" value="1"/>
</dbReference>
<evidence type="ECO:0000259" key="2">
    <source>
        <dbReference type="Pfam" id="PF12146"/>
    </source>
</evidence>